<organism evidence="4 5">
    <name type="scientific">Chondromyces apiculatus DSM 436</name>
    <dbReference type="NCBI Taxonomy" id="1192034"/>
    <lineage>
        <taxon>Bacteria</taxon>
        <taxon>Pseudomonadati</taxon>
        <taxon>Myxococcota</taxon>
        <taxon>Polyangia</taxon>
        <taxon>Polyangiales</taxon>
        <taxon>Polyangiaceae</taxon>
        <taxon>Chondromyces</taxon>
    </lineage>
</organism>
<protein>
    <submittedName>
        <fullName evidence="4">TPR-repeat-containing protein</fullName>
    </submittedName>
</protein>
<name>A0A017T641_9BACT</name>
<keyword evidence="3" id="KW-0732">Signal</keyword>
<feature type="repeat" description="TPR" evidence="1">
    <location>
        <begin position="132"/>
        <end position="165"/>
    </location>
</feature>
<keyword evidence="1" id="KW-0802">TPR repeat</keyword>
<evidence type="ECO:0000256" key="1">
    <source>
        <dbReference type="PROSITE-ProRule" id="PRU00339"/>
    </source>
</evidence>
<dbReference type="AlphaFoldDB" id="A0A017T641"/>
<sequence>MNRRWRALLTRAVAAAVLAATWITTPAPAEARPSVWARARDPKREEQREMIHAADMALLRREMPGEPSSPQLDQFYLTQARVLYEMAGVKTSRDPFVRNRYAGILQELGEYEATTAELEAILALDAPAPLRAEVYRDLAVCYARLDRHDEEIRAYGEALALEPHAETRALLFANRAEAHMALGDITRAVAGYRASLSLLGTMEMFRYGVTTLWGLSVALDRSGDLESALENITLARTYDPRDKRIDGPGWFYVPPYDEHWYKALGHWQSARAAGTGAARAQFYALALASWQAYLDSAPTDDQWAPLARVRLAKCTKERDEALRKAQKARPEGGFGKAAAPGGKVVGRAPDGKPSIAKPPAARQPAPPSPPRRAPAGMH</sequence>
<feature type="compositionally biased region" description="Low complexity" evidence="2">
    <location>
        <begin position="336"/>
        <end position="348"/>
    </location>
</feature>
<gene>
    <name evidence="4" type="ORF">CAP_4209</name>
</gene>
<reference evidence="4 5" key="1">
    <citation type="submission" date="2013-05" db="EMBL/GenBank/DDBJ databases">
        <title>Genome assembly of Chondromyces apiculatus DSM 436.</title>
        <authorList>
            <person name="Sharma G."/>
            <person name="Khatri I."/>
            <person name="Kaur C."/>
            <person name="Mayilraj S."/>
            <person name="Subramanian S."/>
        </authorList>
    </citation>
    <scope>NUCLEOTIDE SEQUENCE [LARGE SCALE GENOMIC DNA]</scope>
    <source>
        <strain evidence="4 5">DSM 436</strain>
    </source>
</reference>
<accession>A0A017T641</accession>
<comment type="caution">
    <text evidence="4">The sequence shown here is derived from an EMBL/GenBank/DDBJ whole genome shotgun (WGS) entry which is preliminary data.</text>
</comment>
<dbReference type="InterPro" id="IPR011990">
    <property type="entry name" value="TPR-like_helical_dom_sf"/>
</dbReference>
<evidence type="ECO:0000256" key="2">
    <source>
        <dbReference type="SAM" id="MobiDB-lite"/>
    </source>
</evidence>
<dbReference type="OrthoDB" id="5502938at2"/>
<evidence type="ECO:0000313" key="5">
    <source>
        <dbReference type="Proteomes" id="UP000019678"/>
    </source>
</evidence>
<dbReference type="Gene3D" id="1.25.40.10">
    <property type="entry name" value="Tetratricopeptide repeat domain"/>
    <property type="match status" value="2"/>
</dbReference>
<dbReference type="Proteomes" id="UP000019678">
    <property type="component" value="Unassembled WGS sequence"/>
</dbReference>
<feature type="region of interest" description="Disordered" evidence="2">
    <location>
        <begin position="321"/>
        <end position="378"/>
    </location>
</feature>
<dbReference type="InterPro" id="IPR019734">
    <property type="entry name" value="TPR_rpt"/>
</dbReference>
<proteinExistence type="predicted"/>
<dbReference type="eggNOG" id="COG0457">
    <property type="taxonomic scope" value="Bacteria"/>
</dbReference>
<dbReference type="RefSeq" id="WP_063748725.1">
    <property type="nucleotide sequence ID" value="NZ_ASRX01000030.1"/>
</dbReference>
<keyword evidence="5" id="KW-1185">Reference proteome</keyword>
<dbReference type="PROSITE" id="PS50005">
    <property type="entry name" value="TPR"/>
    <property type="match status" value="1"/>
</dbReference>
<dbReference type="EMBL" id="ASRX01000030">
    <property type="protein sequence ID" value="EYF04733.1"/>
    <property type="molecule type" value="Genomic_DNA"/>
</dbReference>
<dbReference type="SMART" id="SM00028">
    <property type="entry name" value="TPR"/>
    <property type="match status" value="3"/>
</dbReference>
<dbReference type="SUPFAM" id="SSF48452">
    <property type="entry name" value="TPR-like"/>
    <property type="match status" value="1"/>
</dbReference>
<feature type="signal peptide" evidence="3">
    <location>
        <begin position="1"/>
        <end position="31"/>
    </location>
</feature>
<dbReference type="STRING" id="1192034.CAP_4209"/>
<evidence type="ECO:0000313" key="4">
    <source>
        <dbReference type="EMBL" id="EYF04733.1"/>
    </source>
</evidence>
<feature type="chain" id="PRO_5001500237" evidence="3">
    <location>
        <begin position="32"/>
        <end position="378"/>
    </location>
</feature>
<evidence type="ECO:0000256" key="3">
    <source>
        <dbReference type="SAM" id="SignalP"/>
    </source>
</evidence>